<dbReference type="AlphaFoldDB" id="A0A2D0AIA6"/>
<name>A0A2D0AIA6_9FLAO</name>
<sequence>MNIKILGLIIGFFCSACSQKKEVTMITQNPNITAKNLVEEITKNIKHYPSEKVYTLDFISSYNFFELFVNDMPLHKEFRLHSSSSATELNPRIFKSGKYKVVYKMHPVGQIDNENYPVLRDNSYLDITLTSYDLKNENSSDIIYNHYKTPVENLQISKKYSEDKFIGTGKDYYEGSFYIDVQVPYEIHPTFDKGKDLRKMDKKELEVKLLSAYQKVWNIYQNKEYDNIAKISFDALKDEFVTKFNNKNNISEVWKTYLESYNESSFEMQPLKDYKLEFFSNGKLVALMSTNPDFRNRGNTALWAKVNQEGLRPFFINRYFYIPENETEFKVY</sequence>
<dbReference type="EMBL" id="MTCZ01000262">
    <property type="protein sequence ID" value="OWP82767.1"/>
    <property type="molecule type" value="Genomic_DNA"/>
</dbReference>
<evidence type="ECO:0000313" key="1">
    <source>
        <dbReference type="EMBL" id="OWP82767.1"/>
    </source>
</evidence>
<proteinExistence type="predicted"/>
<protein>
    <submittedName>
        <fullName evidence="1">Uncharacterized protein</fullName>
    </submittedName>
</protein>
<reference evidence="1 2" key="1">
    <citation type="journal article" date="2017" name="Infect. Genet. Evol.">
        <title>Comparative genome analysis of fish pathogen Flavobacterium columnare reveals extensive sequence diversity within the species.</title>
        <authorList>
            <person name="Kayansamruaj P."/>
            <person name="Dong H.T."/>
            <person name="Hirono I."/>
            <person name="Kondo H."/>
            <person name="Senapin S."/>
            <person name="Rodkhum C."/>
        </authorList>
    </citation>
    <scope>NUCLEOTIDE SEQUENCE [LARGE SCALE GENOMIC DNA]</scope>
    <source>
        <strain evidence="1 2">1215</strain>
    </source>
</reference>
<comment type="caution">
    <text evidence="1">The sequence shown here is derived from an EMBL/GenBank/DDBJ whole genome shotgun (WGS) entry which is preliminary data.</text>
</comment>
<gene>
    <name evidence="1" type="ORF">BWK59_14125</name>
</gene>
<dbReference type="RefSeq" id="WP_088394900.1">
    <property type="nucleotide sequence ID" value="NZ_MTCZ01000262.1"/>
</dbReference>
<evidence type="ECO:0000313" key="2">
    <source>
        <dbReference type="Proteomes" id="UP000197768"/>
    </source>
</evidence>
<dbReference type="Proteomes" id="UP000197768">
    <property type="component" value="Unassembled WGS sequence"/>
</dbReference>
<accession>A0A2D0AIA6</accession>
<organism evidence="1 2">
    <name type="scientific">Flavobacterium davisii</name>
    <dbReference type="NCBI Taxonomy" id="2906077"/>
    <lineage>
        <taxon>Bacteria</taxon>
        <taxon>Pseudomonadati</taxon>
        <taxon>Bacteroidota</taxon>
        <taxon>Flavobacteriia</taxon>
        <taxon>Flavobacteriales</taxon>
        <taxon>Flavobacteriaceae</taxon>
        <taxon>Flavobacterium</taxon>
    </lineage>
</organism>